<proteinExistence type="inferred from homology"/>
<keyword evidence="6" id="KW-1185">Reference proteome</keyword>
<keyword evidence="3" id="KW-0472">Membrane</keyword>
<dbReference type="PANTHER" id="PTHR24276:SF98">
    <property type="entry name" value="FI18310P1-RELATED"/>
    <property type="match status" value="1"/>
</dbReference>
<dbReference type="InterPro" id="IPR001254">
    <property type="entry name" value="Trypsin_dom"/>
</dbReference>
<evidence type="ECO:0000313" key="6">
    <source>
        <dbReference type="Proteomes" id="UP000188320"/>
    </source>
</evidence>
<evidence type="ECO:0000256" key="2">
    <source>
        <dbReference type="ARBA" id="ARBA00023157"/>
    </source>
</evidence>
<dbReference type="InterPro" id="IPR050430">
    <property type="entry name" value="Peptidase_S1"/>
</dbReference>
<reference evidence="6" key="1">
    <citation type="submission" date="2017-01" db="EMBL/GenBank/DDBJ databases">
        <authorList>
            <person name="Wang Y."/>
            <person name="White M."/>
            <person name="Kvist S."/>
            <person name="Moncalvo J.-M."/>
        </authorList>
    </citation>
    <scope>NUCLEOTIDE SEQUENCE [LARGE SCALE GENOMIC DNA]</scope>
    <source>
        <strain evidence="6">COL-18-3</strain>
    </source>
</reference>
<dbReference type="PROSITE" id="PS50240">
    <property type="entry name" value="TRYPSIN_DOM"/>
    <property type="match status" value="1"/>
</dbReference>
<dbReference type="EMBL" id="LSSK01000651">
    <property type="protein sequence ID" value="OMH82493.1"/>
    <property type="molecule type" value="Genomic_DNA"/>
</dbReference>
<name>A0A1R1PNK5_ZANCU</name>
<dbReference type="InterPro" id="IPR043504">
    <property type="entry name" value="Peptidase_S1_PA_chymotrypsin"/>
</dbReference>
<dbReference type="AlphaFoldDB" id="A0A1R1PNK5"/>
<keyword evidence="2" id="KW-1015">Disulfide bond</keyword>
<dbReference type="PRINTS" id="PR00722">
    <property type="entry name" value="CHYMOTRYPSIN"/>
</dbReference>
<evidence type="ECO:0000256" key="3">
    <source>
        <dbReference type="SAM" id="Phobius"/>
    </source>
</evidence>
<dbReference type="SMART" id="SM00020">
    <property type="entry name" value="Tryp_SPc"/>
    <property type="match status" value="1"/>
</dbReference>
<evidence type="ECO:0000256" key="1">
    <source>
        <dbReference type="ARBA" id="ARBA00007664"/>
    </source>
</evidence>
<keyword evidence="3" id="KW-1133">Transmembrane helix</keyword>
<dbReference type="CDD" id="cd00190">
    <property type="entry name" value="Tryp_SPc"/>
    <property type="match status" value="1"/>
</dbReference>
<feature type="domain" description="Peptidase S1" evidence="4">
    <location>
        <begin position="38"/>
        <end position="285"/>
    </location>
</feature>
<dbReference type="Pfam" id="PF00089">
    <property type="entry name" value="Trypsin"/>
    <property type="match status" value="1"/>
</dbReference>
<dbReference type="GO" id="GO:0006508">
    <property type="term" value="P:proteolysis"/>
    <property type="evidence" value="ECO:0007669"/>
    <property type="project" value="InterPro"/>
</dbReference>
<dbReference type="PANTHER" id="PTHR24276">
    <property type="entry name" value="POLYSERASE-RELATED"/>
    <property type="match status" value="1"/>
</dbReference>
<accession>A0A1R1PNK5</accession>
<gene>
    <name evidence="5" type="ORF">AX774_g4020</name>
</gene>
<evidence type="ECO:0000313" key="5">
    <source>
        <dbReference type="EMBL" id="OMH82493.1"/>
    </source>
</evidence>
<dbReference type="Gene3D" id="2.40.10.10">
    <property type="entry name" value="Trypsin-like serine proteases"/>
    <property type="match status" value="1"/>
</dbReference>
<sequence length="329" mass="35673">MKFTSTTSVSLCLLAIEAKPASPESNSQIFKSMPDLRISGGPGADIADFPFAVSIRAYTKDKKVTSQCTGVLLSDRVVLTAATCFDNSNLNGAEITDIYVSAGSNLSIESTKKEHMLASSRINAPGFKIDQGAIYENIALIFLEKKIEDTGVKYAKMYPHEIDAGIKLKVAGWGFKKNQSPDTYSKVLLQAPVKTSILDVCKKYNTLWKDNSKCQICTVTKNNQSACIGDQGGPLVYDAGENKVLVGILSFYGADENRIACAENGMPTYYTNVYHHINWISEVTGISKDELVADVEKASPSDKISPGISILISLAITFFTFLLSIGIFA</sequence>
<comment type="similarity">
    <text evidence="1">Belongs to the peptidase S1 family.</text>
</comment>
<dbReference type="SUPFAM" id="SSF50494">
    <property type="entry name" value="Trypsin-like serine proteases"/>
    <property type="match status" value="1"/>
</dbReference>
<dbReference type="InterPro" id="IPR009003">
    <property type="entry name" value="Peptidase_S1_PA"/>
</dbReference>
<organism evidence="5 6">
    <name type="scientific">Zancudomyces culisetae</name>
    <name type="common">Gut fungus</name>
    <name type="synonym">Smittium culisetae</name>
    <dbReference type="NCBI Taxonomy" id="1213189"/>
    <lineage>
        <taxon>Eukaryota</taxon>
        <taxon>Fungi</taxon>
        <taxon>Fungi incertae sedis</taxon>
        <taxon>Zoopagomycota</taxon>
        <taxon>Kickxellomycotina</taxon>
        <taxon>Harpellomycetes</taxon>
        <taxon>Harpellales</taxon>
        <taxon>Legeriomycetaceae</taxon>
        <taxon>Zancudomyces</taxon>
    </lineage>
</organism>
<dbReference type="Proteomes" id="UP000188320">
    <property type="component" value="Unassembled WGS sequence"/>
</dbReference>
<feature type="transmembrane region" description="Helical" evidence="3">
    <location>
        <begin position="307"/>
        <end position="328"/>
    </location>
</feature>
<dbReference type="GO" id="GO:0004252">
    <property type="term" value="F:serine-type endopeptidase activity"/>
    <property type="evidence" value="ECO:0007669"/>
    <property type="project" value="InterPro"/>
</dbReference>
<dbReference type="InterPro" id="IPR001314">
    <property type="entry name" value="Peptidase_S1A"/>
</dbReference>
<protein>
    <submittedName>
        <fullName evidence="5">Plasma kallikrein</fullName>
    </submittedName>
</protein>
<evidence type="ECO:0000259" key="4">
    <source>
        <dbReference type="PROSITE" id="PS50240"/>
    </source>
</evidence>
<keyword evidence="3" id="KW-0812">Transmembrane</keyword>
<dbReference type="OrthoDB" id="6380398at2759"/>
<comment type="caution">
    <text evidence="5">The sequence shown here is derived from an EMBL/GenBank/DDBJ whole genome shotgun (WGS) entry which is preliminary data.</text>
</comment>